<keyword evidence="2" id="KW-1185">Reference proteome</keyword>
<comment type="caution">
    <text evidence="1">The sequence shown here is derived from an EMBL/GenBank/DDBJ whole genome shotgun (WGS) entry which is preliminary data.</text>
</comment>
<dbReference type="PANTHER" id="PTHR21053">
    <property type="entry name" value="TRANSCRIPTION ELONGATION FACTOR, MITOCHONDRIAL"/>
    <property type="match status" value="1"/>
</dbReference>
<accession>A0A6V7HES5</accession>
<gene>
    <name evidence="1" type="ORF">MHI_LOCUS834652</name>
</gene>
<sequence>NLWIQPLKTCSIMTENNGENNVKFSKSKNSKLLELINTSNLEQLSQFIETSHAETIISIRKKGVYKSLNDLSLRTEINNDALAKFYQLISNCKISKDIWNKYITSDEILMPATTLALHVGPFAINWIVVNCDFKILDWDSRVWQNETSKITTYDIINLVASVTQQLPVCNCYVIEEIKMIKNKSSINLLIQNQISTGIASCVKLITNQGTNNSPKNKLYLLKSSASARYFHLIVGSEAISANYVMKKILSDTDINDETLQRVSVDEKLKRKYNKMLSDEKEQVGWSLLKALTFMFIVDRYNKYKYQPVLHFTFIADGLQIIESVIGTTSRYTIQLNY</sequence>
<dbReference type="AlphaFoldDB" id="A0A6V7HES5"/>
<dbReference type="GO" id="GO:0042645">
    <property type="term" value="C:mitochondrial nucleoid"/>
    <property type="evidence" value="ECO:0007669"/>
    <property type="project" value="TreeGrafter"/>
</dbReference>
<dbReference type="EMBL" id="CAJDYZ010011130">
    <property type="protein sequence ID" value="CAD1478950.1"/>
    <property type="molecule type" value="Genomic_DNA"/>
</dbReference>
<proteinExistence type="predicted"/>
<organism evidence="1 2">
    <name type="scientific">Heterotrigona itama</name>
    <dbReference type="NCBI Taxonomy" id="395501"/>
    <lineage>
        <taxon>Eukaryota</taxon>
        <taxon>Metazoa</taxon>
        <taxon>Ecdysozoa</taxon>
        <taxon>Arthropoda</taxon>
        <taxon>Hexapoda</taxon>
        <taxon>Insecta</taxon>
        <taxon>Pterygota</taxon>
        <taxon>Neoptera</taxon>
        <taxon>Endopterygota</taxon>
        <taxon>Hymenoptera</taxon>
        <taxon>Apocrita</taxon>
        <taxon>Aculeata</taxon>
        <taxon>Apoidea</taxon>
        <taxon>Anthophila</taxon>
        <taxon>Apidae</taxon>
        <taxon>Heterotrigona</taxon>
    </lineage>
</organism>
<evidence type="ECO:0000313" key="1">
    <source>
        <dbReference type="EMBL" id="CAD1478950.1"/>
    </source>
</evidence>
<reference evidence="1" key="1">
    <citation type="submission" date="2020-07" db="EMBL/GenBank/DDBJ databases">
        <authorList>
            <person name="Nazaruddin N."/>
        </authorList>
    </citation>
    <scope>NUCLEOTIDE SEQUENCE</scope>
</reference>
<dbReference type="GO" id="GO:0030337">
    <property type="term" value="F:DNA polymerase processivity factor activity"/>
    <property type="evidence" value="ECO:0007669"/>
    <property type="project" value="TreeGrafter"/>
</dbReference>
<dbReference type="OrthoDB" id="5949570at2759"/>
<name>A0A6V7HES5_9HYME</name>
<dbReference type="Proteomes" id="UP000752696">
    <property type="component" value="Unassembled WGS sequence"/>
</dbReference>
<dbReference type="InterPro" id="IPR039150">
    <property type="entry name" value="TEFM"/>
</dbReference>
<protein>
    <recommendedName>
        <fullName evidence="3">Transcription elongation factor, mitochondrial</fullName>
    </recommendedName>
</protein>
<evidence type="ECO:0000313" key="2">
    <source>
        <dbReference type="Proteomes" id="UP000752696"/>
    </source>
</evidence>
<evidence type="ECO:0008006" key="3">
    <source>
        <dbReference type="Google" id="ProtNLM"/>
    </source>
</evidence>
<feature type="non-terminal residue" evidence="1">
    <location>
        <position position="337"/>
    </location>
</feature>
<dbReference type="GO" id="GO:0006392">
    <property type="term" value="P:transcription elongation by mitochondrial RNA polymerase"/>
    <property type="evidence" value="ECO:0007669"/>
    <property type="project" value="InterPro"/>
</dbReference>
<dbReference type="PANTHER" id="PTHR21053:SF2">
    <property type="entry name" value="TRANSCRIPTION ELONGATION FACTOR, MITOCHONDRIAL"/>
    <property type="match status" value="1"/>
</dbReference>
<feature type="non-terminal residue" evidence="1">
    <location>
        <position position="1"/>
    </location>
</feature>